<sequence>MKRVSNHKEVNKIIKKYGKLLGLKTTRNKKHASLRCGKHRLTFSCTPSDGNSHKQLERDILKTFGTLLYVK</sequence>
<dbReference type="HOGENOM" id="CLU_2734468_0_0_7"/>
<gene>
    <name evidence="1" type="ordered locus">HCW_00775</name>
</gene>
<dbReference type="RefSeq" id="WP_014660321.1">
    <property type="nucleotide sequence ID" value="NC_017737.1"/>
</dbReference>
<name>I0EKH9_HELC0</name>
<dbReference type="Proteomes" id="UP000005010">
    <property type="component" value="Chromosome"/>
</dbReference>
<dbReference type="STRING" id="182217.HCW_00775"/>
<keyword evidence="2" id="KW-1185">Reference proteome</keyword>
<accession>I0EKH9</accession>
<organism evidence="1 2">
    <name type="scientific">Helicobacter cetorum (strain ATCC BAA-429 / MIT 00-7128)</name>
    <dbReference type="NCBI Taxonomy" id="182217"/>
    <lineage>
        <taxon>Bacteria</taxon>
        <taxon>Pseudomonadati</taxon>
        <taxon>Campylobacterota</taxon>
        <taxon>Epsilonproteobacteria</taxon>
        <taxon>Campylobacterales</taxon>
        <taxon>Helicobacteraceae</taxon>
        <taxon>Helicobacter</taxon>
    </lineage>
</organism>
<dbReference type="PATRIC" id="fig|182217.3.peg.162"/>
<proteinExistence type="predicted"/>
<evidence type="ECO:0000313" key="1">
    <source>
        <dbReference type="EMBL" id="AFI03448.1"/>
    </source>
</evidence>
<protein>
    <recommendedName>
        <fullName evidence="3">YcfA family protein</fullName>
    </recommendedName>
</protein>
<dbReference type="AlphaFoldDB" id="I0EKH9"/>
<reference evidence="2" key="1">
    <citation type="submission" date="2012-04" db="EMBL/GenBank/DDBJ databases">
        <title>Complete genome sequence of Helicobacter cetorum strain MIT 00-7128.</title>
        <authorList>
            <person name="Kersulyte D."/>
            <person name="Berg D.E."/>
        </authorList>
    </citation>
    <scope>NUCLEOTIDE SEQUENCE [LARGE SCALE GENOMIC DNA]</scope>
    <source>
        <strain evidence="2">MIT 00-7128</strain>
    </source>
</reference>
<evidence type="ECO:0000313" key="2">
    <source>
        <dbReference type="Proteomes" id="UP000005010"/>
    </source>
</evidence>
<dbReference type="KEGG" id="hce:HCW_00775"/>
<evidence type="ECO:0008006" key="3">
    <source>
        <dbReference type="Google" id="ProtNLM"/>
    </source>
</evidence>
<dbReference type="EMBL" id="CP003479">
    <property type="protein sequence ID" value="AFI03448.1"/>
    <property type="molecule type" value="Genomic_DNA"/>
</dbReference>